<dbReference type="PIRSF" id="PIRSF033093">
    <property type="entry name" value="UCP_ML1119"/>
    <property type="match status" value="1"/>
</dbReference>
<dbReference type="PANTHER" id="PTHR30337">
    <property type="entry name" value="COMPONENT OF ATP-DEPENDENT DSDNA EXONUCLEASE"/>
    <property type="match status" value="1"/>
</dbReference>
<dbReference type="Proteomes" id="UP000672097">
    <property type="component" value="Unassembled WGS sequence"/>
</dbReference>
<dbReference type="GO" id="GO:0004527">
    <property type="term" value="F:exonuclease activity"/>
    <property type="evidence" value="ECO:0007669"/>
    <property type="project" value="UniProtKB-KW"/>
</dbReference>
<feature type="domain" description="Calcineurin-like phosphoesterase" evidence="4">
    <location>
        <begin position="2"/>
        <end position="100"/>
    </location>
</feature>
<comment type="caution">
    <text evidence="5">The sequence shown here is derived from an EMBL/GenBank/DDBJ whole genome shotgun (WGS) entry which is preliminary data.</text>
</comment>
<evidence type="ECO:0000256" key="2">
    <source>
        <dbReference type="ARBA" id="ARBA00022801"/>
    </source>
</evidence>
<dbReference type="EMBL" id="JAGQDG010000007">
    <property type="protein sequence ID" value="MBQ0937324.1"/>
    <property type="molecule type" value="Genomic_DNA"/>
</dbReference>
<dbReference type="InterPro" id="IPR014577">
    <property type="entry name" value="UCP033093_metalloPase"/>
</dbReference>
<dbReference type="InterPro" id="IPR041796">
    <property type="entry name" value="Mre11_N"/>
</dbReference>
<sequence length="392" mass="42003">MLRFLHTADWQIGRSYPAMAATHPDNAVALAEARLDTVARLAELARDRGAHFVVVAGDVFDAQTVADRTLRRLFHAMAAFTGPWLLLPGNHDAALAESVWTRVQRLGLAPSHVHLLLKPELLTLPTAAGEVAVLPAPLTQRHTHQDLTAWFDAAPSPSARWRIGVAHGAVQGVLPEDIESANPIAPQRAASASLDYLALGDWHGCKAIDARTWYSGTPEPERFKDNGAGQALWVEIAAPGEAPVVTALPTARFRWQAWEHRLNVPSDLDGLLLKLAALTEADVLSLRLSGVWTLQMQQRFEVAVAQADGVARHVAVDSSGLKLAPTDEELADLQADGYVGEVLAELRQEASADTPQSPVAQEALAILAELLADLRGFGESQTTGAAPARTGA</sequence>
<dbReference type="InterPro" id="IPR004843">
    <property type="entry name" value="Calcineurin-like_PHP"/>
</dbReference>
<evidence type="ECO:0000256" key="1">
    <source>
        <dbReference type="ARBA" id="ARBA00022722"/>
    </source>
</evidence>
<keyword evidence="3 5" id="KW-0269">Exonuclease</keyword>
<evidence type="ECO:0000259" key="4">
    <source>
        <dbReference type="Pfam" id="PF00149"/>
    </source>
</evidence>
<dbReference type="InterPro" id="IPR050535">
    <property type="entry name" value="DNA_Repair-Maintenance_Comp"/>
</dbReference>
<dbReference type="CDD" id="cd00840">
    <property type="entry name" value="MPP_Mre11_N"/>
    <property type="match status" value="1"/>
</dbReference>
<dbReference type="PANTHER" id="PTHR30337:SF0">
    <property type="entry name" value="NUCLEASE SBCCD SUBUNIT D"/>
    <property type="match status" value="1"/>
</dbReference>
<accession>A0ABS5E1Z7</accession>
<evidence type="ECO:0000313" key="6">
    <source>
        <dbReference type="Proteomes" id="UP000672097"/>
    </source>
</evidence>
<keyword evidence="2" id="KW-0378">Hydrolase</keyword>
<protein>
    <submittedName>
        <fullName evidence="5">DNA repair exonuclease</fullName>
    </submittedName>
</protein>
<dbReference type="RefSeq" id="WP_210810816.1">
    <property type="nucleotide sequence ID" value="NZ_JAGQDG010000007.1"/>
</dbReference>
<keyword evidence="1" id="KW-0540">Nuclease</keyword>
<organism evidence="5 6">
    <name type="scientific">Ideonella paludis</name>
    <dbReference type="NCBI Taxonomy" id="1233411"/>
    <lineage>
        <taxon>Bacteria</taxon>
        <taxon>Pseudomonadati</taxon>
        <taxon>Pseudomonadota</taxon>
        <taxon>Betaproteobacteria</taxon>
        <taxon>Burkholderiales</taxon>
        <taxon>Sphaerotilaceae</taxon>
        <taxon>Ideonella</taxon>
    </lineage>
</organism>
<gene>
    <name evidence="5" type="ORF">KAK11_18510</name>
</gene>
<reference evidence="5 6" key="1">
    <citation type="submission" date="2021-04" db="EMBL/GenBank/DDBJ databases">
        <title>The genome sequence of type strain Ideonella paludis KCTC 32238.</title>
        <authorList>
            <person name="Liu Y."/>
        </authorList>
    </citation>
    <scope>NUCLEOTIDE SEQUENCE [LARGE SCALE GENOMIC DNA]</scope>
    <source>
        <strain evidence="5 6">KCTC 32238</strain>
    </source>
</reference>
<dbReference type="Pfam" id="PF00149">
    <property type="entry name" value="Metallophos"/>
    <property type="match status" value="1"/>
</dbReference>
<dbReference type="InterPro" id="IPR029052">
    <property type="entry name" value="Metallo-depent_PP-like"/>
</dbReference>
<proteinExistence type="predicted"/>
<name>A0ABS5E1Z7_9BURK</name>
<dbReference type="Gene3D" id="3.60.21.10">
    <property type="match status" value="1"/>
</dbReference>
<dbReference type="SUPFAM" id="SSF56300">
    <property type="entry name" value="Metallo-dependent phosphatases"/>
    <property type="match status" value="1"/>
</dbReference>
<evidence type="ECO:0000313" key="5">
    <source>
        <dbReference type="EMBL" id="MBQ0937324.1"/>
    </source>
</evidence>
<evidence type="ECO:0000256" key="3">
    <source>
        <dbReference type="ARBA" id="ARBA00022839"/>
    </source>
</evidence>
<keyword evidence="6" id="KW-1185">Reference proteome</keyword>